<dbReference type="EnsemblPlants" id="KEH26446">
    <property type="protein sequence ID" value="KEH26446"/>
    <property type="gene ID" value="MTR_6g460480"/>
</dbReference>
<dbReference type="Proteomes" id="UP000002051">
    <property type="component" value="Chromosome 6"/>
</dbReference>
<sequence>MIKAHSMSNHSYRDSVAVFKLLTRDSGFFPNRYSFVFAFGACGNGLCVREGEQVFLHAVKVGLDCNVFVVNALIGMFGKWGDVEDARKVGCFMEALDLFHKMLQSEVKPNEYTMGNWIHVYIRRGEIKMNDRLLASLIDMYAKCGEIESASSVFCEHKVKRKVWPWNAMIGGFAMHGKPEEAINGKSYFELMGSDYGINPEIEHYGCMVDLLSRSGLLKDAEEMILSMPMAPDVAIWGALLNACRIYKDMERRYRIGRIIKEIDPNHIGCNVLLGNIYSTSERWNEARMLREKNEINSDRKKIPGFSSIELNGIFHQFLVGDRSHPKSKEIYSFLDEMISKLKIAGYVPELGEVLLDFDDEEDKETALSVHSEKLAIAFGLMNTAPGTPICIVKNLRVCADCHHATKFISKVYDRVIIVRDRMRYHHFKNGVCSCKDYW</sequence>
<dbReference type="InterPro" id="IPR046849">
    <property type="entry name" value="E2_motif"/>
</dbReference>
<evidence type="ECO:0000256" key="1">
    <source>
        <dbReference type="ARBA" id="ARBA00006643"/>
    </source>
</evidence>
<reference evidence="4 6" key="2">
    <citation type="journal article" date="2014" name="BMC Genomics">
        <title>An improved genome release (version Mt4.0) for the model legume Medicago truncatula.</title>
        <authorList>
            <person name="Tang H."/>
            <person name="Krishnakumar V."/>
            <person name="Bidwell S."/>
            <person name="Rosen B."/>
            <person name="Chan A."/>
            <person name="Zhou S."/>
            <person name="Gentzbittel L."/>
            <person name="Childs K.L."/>
            <person name="Yandell M."/>
            <person name="Gundlach H."/>
            <person name="Mayer K.F."/>
            <person name="Schwartz D.C."/>
            <person name="Town C.D."/>
        </authorList>
    </citation>
    <scope>GENOME REANNOTATION</scope>
    <source>
        <strain evidence="4">A17</strain>
        <strain evidence="5 6">cv. Jemalong A17</strain>
    </source>
</reference>
<dbReference type="Pfam" id="PF20430">
    <property type="entry name" value="Eplus_motif"/>
    <property type="match status" value="1"/>
</dbReference>
<dbReference type="InterPro" id="IPR011990">
    <property type="entry name" value="TPR-like_helical_dom_sf"/>
</dbReference>
<feature type="domain" description="DYW" evidence="3">
    <location>
        <begin position="346"/>
        <end position="439"/>
    </location>
</feature>
<evidence type="ECO:0000259" key="3">
    <source>
        <dbReference type="Pfam" id="PF14432"/>
    </source>
</evidence>
<reference evidence="5" key="3">
    <citation type="submission" date="2015-04" db="UniProtKB">
        <authorList>
            <consortium name="EnsemblPlants"/>
        </authorList>
    </citation>
    <scope>IDENTIFICATION</scope>
    <source>
        <strain evidence="5">cv. Jemalong A17</strain>
    </source>
</reference>
<accession>A0A072UAK5</accession>
<organism evidence="4 6">
    <name type="scientific">Medicago truncatula</name>
    <name type="common">Barrel medic</name>
    <name type="synonym">Medicago tribuloides</name>
    <dbReference type="NCBI Taxonomy" id="3880"/>
    <lineage>
        <taxon>Eukaryota</taxon>
        <taxon>Viridiplantae</taxon>
        <taxon>Streptophyta</taxon>
        <taxon>Embryophyta</taxon>
        <taxon>Tracheophyta</taxon>
        <taxon>Spermatophyta</taxon>
        <taxon>Magnoliopsida</taxon>
        <taxon>eudicotyledons</taxon>
        <taxon>Gunneridae</taxon>
        <taxon>Pentapetalae</taxon>
        <taxon>rosids</taxon>
        <taxon>fabids</taxon>
        <taxon>Fabales</taxon>
        <taxon>Fabaceae</taxon>
        <taxon>Papilionoideae</taxon>
        <taxon>50 kb inversion clade</taxon>
        <taxon>NPAAA clade</taxon>
        <taxon>Hologalegina</taxon>
        <taxon>IRL clade</taxon>
        <taxon>Trifolieae</taxon>
        <taxon>Medicago</taxon>
    </lineage>
</organism>
<dbReference type="PANTHER" id="PTHR47926:SF436">
    <property type="entry name" value="PENTATRICOPEPTIDE REPEAT-CONTAINING PROTEIN ELI1, CHLOROPLASTIC-LIKE ISOFORM X2"/>
    <property type="match status" value="1"/>
</dbReference>
<dbReference type="EMBL" id="CM001222">
    <property type="protein sequence ID" value="KEH26446.1"/>
    <property type="molecule type" value="Genomic_DNA"/>
</dbReference>
<evidence type="ECO:0000313" key="5">
    <source>
        <dbReference type="EnsemblPlants" id="KEH26446"/>
    </source>
</evidence>
<gene>
    <name evidence="4" type="ordered locus">MTR_6g460480</name>
</gene>
<keyword evidence="6" id="KW-1185">Reference proteome</keyword>
<dbReference type="GO" id="GO:0009451">
    <property type="term" value="P:RNA modification"/>
    <property type="evidence" value="ECO:0000318"/>
    <property type="project" value="GO_Central"/>
</dbReference>
<dbReference type="GO" id="GO:0008270">
    <property type="term" value="F:zinc ion binding"/>
    <property type="evidence" value="ECO:0007669"/>
    <property type="project" value="InterPro"/>
</dbReference>
<reference evidence="4 6" key="1">
    <citation type="journal article" date="2011" name="Nature">
        <title>The Medicago genome provides insight into the evolution of rhizobial symbioses.</title>
        <authorList>
            <person name="Young N.D."/>
            <person name="Debelle F."/>
            <person name="Oldroyd G.E."/>
            <person name="Geurts R."/>
            <person name="Cannon S.B."/>
            <person name="Udvardi M.K."/>
            <person name="Benedito V.A."/>
            <person name="Mayer K.F."/>
            <person name="Gouzy J."/>
            <person name="Schoof H."/>
            <person name="Van de Peer Y."/>
            <person name="Proost S."/>
            <person name="Cook D.R."/>
            <person name="Meyers B.C."/>
            <person name="Spannagl M."/>
            <person name="Cheung F."/>
            <person name="De Mita S."/>
            <person name="Krishnakumar V."/>
            <person name="Gundlach H."/>
            <person name="Zhou S."/>
            <person name="Mudge J."/>
            <person name="Bharti A.K."/>
            <person name="Murray J.D."/>
            <person name="Naoumkina M.A."/>
            <person name="Rosen B."/>
            <person name="Silverstein K.A."/>
            <person name="Tang H."/>
            <person name="Rombauts S."/>
            <person name="Zhao P.X."/>
            <person name="Zhou P."/>
            <person name="Barbe V."/>
            <person name="Bardou P."/>
            <person name="Bechner M."/>
            <person name="Bellec A."/>
            <person name="Berger A."/>
            <person name="Berges H."/>
            <person name="Bidwell S."/>
            <person name="Bisseling T."/>
            <person name="Choisne N."/>
            <person name="Couloux A."/>
            <person name="Denny R."/>
            <person name="Deshpande S."/>
            <person name="Dai X."/>
            <person name="Doyle J.J."/>
            <person name="Dudez A.M."/>
            <person name="Farmer A.D."/>
            <person name="Fouteau S."/>
            <person name="Franken C."/>
            <person name="Gibelin C."/>
            <person name="Gish J."/>
            <person name="Goldstein S."/>
            <person name="Gonzalez A.J."/>
            <person name="Green P.J."/>
            <person name="Hallab A."/>
            <person name="Hartog M."/>
            <person name="Hua A."/>
            <person name="Humphray S.J."/>
            <person name="Jeong D.H."/>
            <person name="Jing Y."/>
            <person name="Jocker A."/>
            <person name="Kenton S.M."/>
            <person name="Kim D.J."/>
            <person name="Klee K."/>
            <person name="Lai H."/>
            <person name="Lang C."/>
            <person name="Lin S."/>
            <person name="Macmil S.L."/>
            <person name="Magdelenat G."/>
            <person name="Matthews L."/>
            <person name="McCorrison J."/>
            <person name="Monaghan E.L."/>
            <person name="Mun J.H."/>
            <person name="Najar F.Z."/>
            <person name="Nicholson C."/>
            <person name="Noirot C."/>
            <person name="O'Bleness M."/>
            <person name="Paule C.R."/>
            <person name="Poulain J."/>
            <person name="Prion F."/>
            <person name="Qin B."/>
            <person name="Qu C."/>
            <person name="Retzel E.F."/>
            <person name="Riddle C."/>
            <person name="Sallet E."/>
            <person name="Samain S."/>
            <person name="Samson N."/>
            <person name="Sanders I."/>
            <person name="Saurat O."/>
            <person name="Scarpelli C."/>
            <person name="Schiex T."/>
            <person name="Segurens B."/>
            <person name="Severin A.J."/>
            <person name="Sherrier D.J."/>
            <person name="Shi R."/>
            <person name="Sims S."/>
            <person name="Singer S.R."/>
            <person name="Sinharoy S."/>
            <person name="Sterck L."/>
            <person name="Viollet A."/>
            <person name="Wang B.B."/>
            <person name="Wang K."/>
            <person name="Wang M."/>
            <person name="Wang X."/>
            <person name="Warfsmann J."/>
            <person name="Weissenbach J."/>
            <person name="White D.D."/>
            <person name="White J.D."/>
            <person name="Wiley G.B."/>
            <person name="Wincker P."/>
            <person name="Xing Y."/>
            <person name="Yang L."/>
            <person name="Yao Z."/>
            <person name="Ying F."/>
            <person name="Zhai J."/>
            <person name="Zhou L."/>
            <person name="Zuber A."/>
            <person name="Denarie J."/>
            <person name="Dixon R.A."/>
            <person name="May G.D."/>
            <person name="Schwartz D.C."/>
            <person name="Rogers J."/>
            <person name="Quetier F."/>
            <person name="Town C.D."/>
            <person name="Roe B.A."/>
        </authorList>
    </citation>
    <scope>NUCLEOTIDE SEQUENCE [LARGE SCALE GENOMIC DNA]</scope>
    <source>
        <strain evidence="4">A17</strain>
        <strain evidence="5 6">cv. Jemalong A17</strain>
    </source>
</reference>
<evidence type="ECO:0000313" key="4">
    <source>
        <dbReference type="EMBL" id="KEH26446.1"/>
    </source>
</evidence>
<proteinExistence type="inferred from homology"/>
<dbReference type="AlphaFoldDB" id="A0A072UAK5"/>
<dbReference type="Pfam" id="PF01535">
    <property type="entry name" value="PPR"/>
    <property type="match status" value="4"/>
</dbReference>
<dbReference type="InterPro" id="IPR046848">
    <property type="entry name" value="E_motif"/>
</dbReference>
<keyword evidence="2" id="KW-0677">Repeat</keyword>
<dbReference type="Pfam" id="PF20431">
    <property type="entry name" value="E_motif"/>
    <property type="match status" value="1"/>
</dbReference>
<dbReference type="HOGENOM" id="CLU_002706_37_1_1"/>
<evidence type="ECO:0000256" key="2">
    <source>
        <dbReference type="ARBA" id="ARBA00022737"/>
    </source>
</evidence>
<dbReference type="FunFam" id="1.25.40.10:FF:000242">
    <property type="entry name" value="Pentatricopeptide repeat-containing protein"/>
    <property type="match status" value="1"/>
</dbReference>
<dbReference type="PANTHER" id="PTHR47926">
    <property type="entry name" value="PENTATRICOPEPTIDE REPEAT-CONTAINING PROTEIN"/>
    <property type="match status" value="1"/>
</dbReference>
<dbReference type="Pfam" id="PF14432">
    <property type="entry name" value="DYW_deaminase"/>
    <property type="match status" value="1"/>
</dbReference>
<name>A0A072UAK5_MEDTR</name>
<comment type="similarity">
    <text evidence="1">Belongs to the PPR family. PCMP-H subfamily.</text>
</comment>
<dbReference type="InterPro" id="IPR002885">
    <property type="entry name" value="PPR_rpt"/>
</dbReference>
<dbReference type="Gene3D" id="1.25.40.10">
    <property type="entry name" value="Tetratricopeptide repeat domain"/>
    <property type="match status" value="3"/>
</dbReference>
<dbReference type="GO" id="GO:0003723">
    <property type="term" value="F:RNA binding"/>
    <property type="evidence" value="ECO:0007669"/>
    <property type="project" value="InterPro"/>
</dbReference>
<dbReference type="InterPro" id="IPR032867">
    <property type="entry name" value="DYW_dom"/>
</dbReference>
<dbReference type="InterPro" id="IPR046960">
    <property type="entry name" value="PPR_At4g14850-like_plant"/>
</dbReference>
<evidence type="ECO:0000313" key="6">
    <source>
        <dbReference type="Proteomes" id="UP000002051"/>
    </source>
</evidence>
<protein>
    <submittedName>
        <fullName evidence="4">Organelle transcript processing protein, putative</fullName>
    </submittedName>
</protein>